<dbReference type="AlphaFoldDB" id="A0A1F8E9Z5"/>
<name>A0A1F8E9Z5_9BACT</name>
<dbReference type="Gene3D" id="3.30.70.1290">
    <property type="entry name" value="Transposase IS200-like"/>
    <property type="match status" value="1"/>
</dbReference>
<proteinExistence type="predicted"/>
<organism evidence="2 3">
    <name type="scientific">Candidatus Yanofskybacteria bacterium RIFCSPHIGHO2_01_FULL_39_8b</name>
    <dbReference type="NCBI Taxonomy" id="1802659"/>
    <lineage>
        <taxon>Bacteria</taxon>
        <taxon>Candidatus Yanofskyibacteriota</taxon>
    </lineage>
</organism>
<comment type="caution">
    <text evidence="2">The sequence shown here is derived from an EMBL/GenBank/DDBJ whole genome shotgun (WGS) entry which is preliminary data.</text>
</comment>
<dbReference type="PANTHER" id="PTHR34322:SF2">
    <property type="entry name" value="TRANSPOSASE IS200-LIKE DOMAIN-CONTAINING PROTEIN"/>
    <property type="match status" value="1"/>
</dbReference>
<dbReference type="PANTHER" id="PTHR34322">
    <property type="entry name" value="TRANSPOSASE, Y1_TNP DOMAIN-CONTAINING"/>
    <property type="match status" value="1"/>
</dbReference>
<dbReference type="InterPro" id="IPR036515">
    <property type="entry name" value="Transposase_17_sf"/>
</dbReference>
<dbReference type="GO" id="GO:0006313">
    <property type="term" value="P:DNA transposition"/>
    <property type="evidence" value="ECO:0007669"/>
    <property type="project" value="InterPro"/>
</dbReference>
<evidence type="ECO:0000313" key="2">
    <source>
        <dbReference type="EMBL" id="OGM97731.1"/>
    </source>
</evidence>
<reference evidence="2 3" key="1">
    <citation type="journal article" date="2016" name="Nat. Commun.">
        <title>Thousands of microbial genomes shed light on interconnected biogeochemical processes in an aquifer system.</title>
        <authorList>
            <person name="Anantharaman K."/>
            <person name="Brown C.T."/>
            <person name="Hug L.A."/>
            <person name="Sharon I."/>
            <person name="Castelle C.J."/>
            <person name="Probst A.J."/>
            <person name="Thomas B.C."/>
            <person name="Singh A."/>
            <person name="Wilkins M.J."/>
            <person name="Karaoz U."/>
            <person name="Brodie E.L."/>
            <person name="Williams K.H."/>
            <person name="Hubbard S.S."/>
            <person name="Banfield J.F."/>
        </authorList>
    </citation>
    <scope>NUCLEOTIDE SEQUENCE [LARGE SCALE GENOMIC DNA]</scope>
</reference>
<dbReference type="InterPro" id="IPR002686">
    <property type="entry name" value="Transposase_17"/>
</dbReference>
<dbReference type="GO" id="GO:0004803">
    <property type="term" value="F:transposase activity"/>
    <property type="evidence" value="ECO:0007669"/>
    <property type="project" value="InterPro"/>
</dbReference>
<dbReference type="SUPFAM" id="SSF143422">
    <property type="entry name" value="Transposase IS200-like"/>
    <property type="match status" value="1"/>
</dbReference>
<dbReference type="Proteomes" id="UP000177594">
    <property type="component" value="Unassembled WGS sequence"/>
</dbReference>
<dbReference type="Pfam" id="PF01797">
    <property type="entry name" value="Y1_Tnp"/>
    <property type="match status" value="1"/>
</dbReference>
<feature type="domain" description="Transposase IS200-like" evidence="1">
    <location>
        <begin position="3"/>
        <end position="132"/>
    </location>
</feature>
<gene>
    <name evidence="2" type="ORF">A2817_02945</name>
</gene>
<dbReference type="SMART" id="SM01321">
    <property type="entry name" value="Y1_Tnp"/>
    <property type="match status" value="1"/>
</dbReference>
<protein>
    <recommendedName>
        <fullName evidence="1">Transposase IS200-like domain-containing protein</fullName>
    </recommendedName>
</protein>
<evidence type="ECO:0000259" key="1">
    <source>
        <dbReference type="SMART" id="SM01321"/>
    </source>
</evidence>
<sequence>MNIFHILNRGIEKKKVFYDKTDYSRFIAGLYKFNNKNSALRFENKNFIDIPKQNKIVEILQWNIMPNHYHLLVQEKVDGGAVEFVKRIGNGYTKYFNIRNNRSGYLFQNAAKIIPVVHNKHFLYLPFYIESNPIKLIEPNWKENGIKNSKKAAEFLESYFWSSYLDHISIHNFTEIINQNLFFQIFDTNPEQYKADFLEWLSNVNLPR</sequence>
<dbReference type="EMBL" id="MGIZ01000048">
    <property type="protein sequence ID" value="OGM97731.1"/>
    <property type="molecule type" value="Genomic_DNA"/>
</dbReference>
<dbReference type="GO" id="GO:0003677">
    <property type="term" value="F:DNA binding"/>
    <property type="evidence" value="ECO:0007669"/>
    <property type="project" value="InterPro"/>
</dbReference>
<evidence type="ECO:0000313" key="3">
    <source>
        <dbReference type="Proteomes" id="UP000177594"/>
    </source>
</evidence>
<accession>A0A1F8E9Z5</accession>